<dbReference type="SUPFAM" id="SSF56349">
    <property type="entry name" value="DNA breaking-rejoining enzymes"/>
    <property type="match status" value="1"/>
</dbReference>
<dbReference type="InterPro" id="IPR013762">
    <property type="entry name" value="Integrase-like_cat_sf"/>
</dbReference>
<protein>
    <recommendedName>
        <fullName evidence="4">Tyr recombinase domain-containing protein</fullName>
    </recommendedName>
</protein>
<name>A0A177Y0S9_9VIBR</name>
<evidence type="ECO:0000256" key="1">
    <source>
        <dbReference type="ARBA" id="ARBA00023172"/>
    </source>
</evidence>
<accession>A0A177Y0S9</accession>
<evidence type="ECO:0000313" key="3">
    <source>
        <dbReference type="Proteomes" id="UP000078406"/>
    </source>
</evidence>
<reference evidence="2 3" key="1">
    <citation type="journal article" date="2016" name="Syst. Appl. Microbiol.">
        <title>Vibrio bivalvicida sp. nov., a novel larval pathogen for bivalve molluscs reared in a hatchery.</title>
        <authorList>
            <person name="Dubert J."/>
            <person name="Romalde J.L."/>
            <person name="Prado S."/>
            <person name="Barja J.L."/>
        </authorList>
    </citation>
    <scope>NUCLEOTIDE SEQUENCE [LARGE SCALE GENOMIC DNA]</scope>
    <source>
        <strain evidence="2 3">605</strain>
    </source>
</reference>
<gene>
    <name evidence="2" type="ORF">APB76_09770</name>
</gene>
<dbReference type="GO" id="GO:0006310">
    <property type="term" value="P:DNA recombination"/>
    <property type="evidence" value="ECO:0007669"/>
    <property type="project" value="UniProtKB-KW"/>
</dbReference>
<dbReference type="GO" id="GO:0003677">
    <property type="term" value="F:DNA binding"/>
    <property type="evidence" value="ECO:0007669"/>
    <property type="project" value="InterPro"/>
</dbReference>
<dbReference type="Gene3D" id="1.10.443.10">
    <property type="entry name" value="Intergrase catalytic core"/>
    <property type="match status" value="1"/>
</dbReference>
<dbReference type="GO" id="GO:0015074">
    <property type="term" value="P:DNA integration"/>
    <property type="evidence" value="ECO:0007669"/>
    <property type="project" value="InterPro"/>
</dbReference>
<evidence type="ECO:0008006" key="4">
    <source>
        <dbReference type="Google" id="ProtNLM"/>
    </source>
</evidence>
<sequence length="522" mass="58621">MSLNRTNESQPACFSNEQSLLIDKLSLPNEVMLFGSSEFDDKMIKTAPNVWRFRVSGRNHTINFNKLQNKHQIRLIKFVLSKYATSHISSTLPSIFLSLSGLFNWLRANDLAFDSSVIIELLDSGNYIKLVKNSRTFYDIVYMLRCLGVEDFPLIGESIEDKLALLPRPKVDTFSIYQNTDNVIADEYLTLILRGLWGLSVSIDKGIPVTEQELLSASILGLAYVTGSRPVQLDKLKVCDIKVDIQSSRDESRFSISIPYAKQGSLVDMMNRMDIALPYEVANIILTYTRMRGLRPNDKLFPVYASSSTSYNSLLNAQILKFAPVDYQKLVSEGKSARIKFTLTQFRHNVGHSLAMQGSSADDISFIMGHSSRVVARHYIMATSELARVRLRALGVNATWQNMLYLLAYGSFSDTKSWQGRKVAGVVGGALVTNVGGCDRSSSKCPFCELRCCYSCLYFRPFRDGNHEKVLKGIQKEIVLVVKLSDDIGDPRNPVISLLTKIKEDVLTVIKRLDLELNRGAL</sequence>
<evidence type="ECO:0000313" key="2">
    <source>
        <dbReference type="EMBL" id="OAJ94458.1"/>
    </source>
</evidence>
<proteinExistence type="predicted"/>
<dbReference type="EMBL" id="LLEI02000025">
    <property type="protein sequence ID" value="OAJ94458.1"/>
    <property type="molecule type" value="Genomic_DNA"/>
</dbReference>
<comment type="caution">
    <text evidence="2">The sequence shown here is derived from an EMBL/GenBank/DDBJ whole genome shotgun (WGS) entry which is preliminary data.</text>
</comment>
<dbReference type="AlphaFoldDB" id="A0A177Y0S9"/>
<dbReference type="InterPro" id="IPR011010">
    <property type="entry name" value="DNA_brk_join_enz"/>
</dbReference>
<dbReference type="RefSeq" id="WP_054963331.1">
    <property type="nucleotide sequence ID" value="NZ_LLEI02000025.1"/>
</dbReference>
<dbReference type="Proteomes" id="UP000078406">
    <property type="component" value="Unassembled WGS sequence"/>
</dbReference>
<keyword evidence="1" id="KW-0233">DNA recombination</keyword>
<organism evidence="2 3">
    <name type="scientific">Vibrio bivalvicida</name>
    <dbReference type="NCBI Taxonomy" id="1276888"/>
    <lineage>
        <taxon>Bacteria</taxon>
        <taxon>Pseudomonadati</taxon>
        <taxon>Pseudomonadota</taxon>
        <taxon>Gammaproteobacteria</taxon>
        <taxon>Vibrionales</taxon>
        <taxon>Vibrionaceae</taxon>
        <taxon>Vibrio</taxon>
        <taxon>Vibrio oreintalis group</taxon>
    </lineage>
</organism>